<dbReference type="GO" id="GO:0020037">
    <property type="term" value="F:heme binding"/>
    <property type="evidence" value="ECO:0007669"/>
    <property type="project" value="InterPro"/>
</dbReference>
<dbReference type="InterPro" id="IPR001128">
    <property type="entry name" value="Cyt_P450"/>
</dbReference>
<dbReference type="EMBL" id="PGOL01004333">
    <property type="protein sequence ID" value="PKI37749.1"/>
    <property type="molecule type" value="Genomic_DNA"/>
</dbReference>
<dbReference type="PANTHER" id="PTHR24298">
    <property type="entry name" value="FLAVONOID 3'-MONOOXYGENASE-RELATED"/>
    <property type="match status" value="1"/>
</dbReference>
<keyword evidence="3" id="KW-0349">Heme</keyword>
<dbReference type="AlphaFoldDB" id="A0A2I0I194"/>
<name>A0A2I0I194_PUNGR</name>
<dbReference type="InterPro" id="IPR002401">
    <property type="entry name" value="Cyt_P450_E_grp-I"/>
</dbReference>
<evidence type="ECO:0000256" key="3">
    <source>
        <dbReference type="ARBA" id="ARBA00022617"/>
    </source>
</evidence>
<comment type="subcellular location">
    <subcellularLocation>
        <location evidence="2">Membrane</location>
        <topology evidence="2">Single-pass membrane protein</topology>
    </subcellularLocation>
</comment>
<evidence type="ECO:0000256" key="2">
    <source>
        <dbReference type="ARBA" id="ARBA00004167"/>
    </source>
</evidence>
<sequence length="152" mass="16749">MGSSSGSPLGEVVEGFKLGGGEGRRGKFRADNIDGDKDHAEHVVSYVDTLLNLELPPKDGKRKLTEAEIVSLCSEFLISGTDTTSTTLQWIMANIVKYPEVQETLYSEIRAVVGIEAATVEEQDLQRMPYLKAMVLEGLRRHPPVHFVLPHS</sequence>
<dbReference type="GO" id="GO:0016020">
    <property type="term" value="C:membrane"/>
    <property type="evidence" value="ECO:0007669"/>
    <property type="project" value="UniProtKB-SubCell"/>
</dbReference>
<keyword evidence="6" id="KW-1133">Transmembrane helix</keyword>
<comment type="cofactor">
    <cofactor evidence="1">
        <name>heme</name>
        <dbReference type="ChEBI" id="CHEBI:30413"/>
    </cofactor>
</comment>
<evidence type="ECO:0008006" key="10">
    <source>
        <dbReference type="Google" id="ProtNLM"/>
    </source>
</evidence>
<dbReference type="InterPro" id="IPR036396">
    <property type="entry name" value="Cyt_P450_sf"/>
</dbReference>
<dbReference type="GO" id="GO:0016709">
    <property type="term" value="F:oxidoreductase activity, acting on paired donors, with incorporation or reduction of molecular oxygen, NAD(P)H as one donor, and incorporation of one atom of oxygen"/>
    <property type="evidence" value="ECO:0007669"/>
    <property type="project" value="TreeGrafter"/>
</dbReference>
<dbReference type="SUPFAM" id="SSF48264">
    <property type="entry name" value="Cytochrome P450"/>
    <property type="match status" value="1"/>
</dbReference>
<proteinExistence type="predicted"/>
<evidence type="ECO:0000256" key="7">
    <source>
        <dbReference type="ARBA" id="ARBA00023136"/>
    </source>
</evidence>
<dbReference type="InterPro" id="IPR051103">
    <property type="entry name" value="Plant_metabolite_P450s"/>
</dbReference>
<dbReference type="Gene3D" id="1.10.630.10">
    <property type="entry name" value="Cytochrome P450"/>
    <property type="match status" value="1"/>
</dbReference>
<comment type="caution">
    <text evidence="8">The sequence shown here is derived from an EMBL/GenBank/DDBJ whole genome shotgun (WGS) entry which is preliminary data.</text>
</comment>
<keyword evidence="4" id="KW-0812">Transmembrane</keyword>
<dbReference type="GO" id="GO:0005506">
    <property type="term" value="F:iron ion binding"/>
    <property type="evidence" value="ECO:0007669"/>
    <property type="project" value="InterPro"/>
</dbReference>
<dbReference type="Proteomes" id="UP000233551">
    <property type="component" value="Unassembled WGS sequence"/>
</dbReference>
<reference evidence="8 9" key="1">
    <citation type="submission" date="2017-11" db="EMBL/GenBank/DDBJ databases">
        <title>De-novo sequencing of pomegranate (Punica granatum L.) genome.</title>
        <authorList>
            <person name="Akparov Z."/>
            <person name="Amiraslanov A."/>
            <person name="Hajiyeva S."/>
            <person name="Abbasov M."/>
            <person name="Kaur K."/>
            <person name="Hamwieh A."/>
            <person name="Solovyev V."/>
            <person name="Salamov A."/>
            <person name="Braich B."/>
            <person name="Kosarev P."/>
            <person name="Mahmoud A."/>
            <person name="Hajiyev E."/>
            <person name="Babayeva S."/>
            <person name="Izzatullayeva V."/>
            <person name="Mammadov A."/>
            <person name="Mammadov A."/>
            <person name="Sharifova S."/>
            <person name="Ojaghi J."/>
            <person name="Eynullazada K."/>
            <person name="Bayramov B."/>
            <person name="Abdulazimova A."/>
            <person name="Shahmuradov I."/>
        </authorList>
    </citation>
    <scope>NUCLEOTIDE SEQUENCE [LARGE SCALE GENOMIC DNA]</scope>
    <source>
        <strain evidence="9">cv. AG2017</strain>
        <tissue evidence="8">Leaf</tissue>
    </source>
</reference>
<dbReference type="PANTHER" id="PTHR24298:SF800">
    <property type="entry name" value="CYTOCHROME P450 89A2-RELATED"/>
    <property type="match status" value="1"/>
</dbReference>
<organism evidence="8 9">
    <name type="scientific">Punica granatum</name>
    <name type="common">Pomegranate</name>
    <dbReference type="NCBI Taxonomy" id="22663"/>
    <lineage>
        <taxon>Eukaryota</taxon>
        <taxon>Viridiplantae</taxon>
        <taxon>Streptophyta</taxon>
        <taxon>Embryophyta</taxon>
        <taxon>Tracheophyta</taxon>
        <taxon>Spermatophyta</taxon>
        <taxon>Magnoliopsida</taxon>
        <taxon>eudicotyledons</taxon>
        <taxon>Gunneridae</taxon>
        <taxon>Pentapetalae</taxon>
        <taxon>rosids</taxon>
        <taxon>malvids</taxon>
        <taxon>Myrtales</taxon>
        <taxon>Lythraceae</taxon>
        <taxon>Punica</taxon>
    </lineage>
</organism>
<evidence type="ECO:0000256" key="6">
    <source>
        <dbReference type="ARBA" id="ARBA00022989"/>
    </source>
</evidence>
<evidence type="ECO:0000313" key="8">
    <source>
        <dbReference type="EMBL" id="PKI37749.1"/>
    </source>
</evidence>
<gene>
    <name evidence="8" type="ORF">CRG98_041866</name>
</gene>
<evidence type="ECO:0000256" key="4">
    <source>
        <dbReference type="ARBA" id="ARBA00022692"/>
    </source>
</evidence>
<dbReference type="STRING" id="22663.A0A2I0I194"/>
<accession>A0A2I0I194</accession>
<evidence type="ECO:0000256" key="1">
    <source>
        <dbReference type="ARBA" id="ARBA00001971"/>
    </source>
</evidence>
<evidence type="ECO:0000256" key="5">
    <source>
        <dbReference type="ARBA" id="ARBA00022723"/>
    </source>
</evidence>
<keyword evidence="9" id="KW-1185">Reference proteome</keyword>
<protein>
    <recommendedName>
        <fullName evidence="10">Cytochrome P450 89A2-like</fullName>
    </recommendedName>
</protein>
<evidence type="ECO:0000313" key="9">
    <source>
        <dbReference type="Proteomes" id="UP000233551"/>
    </source>
</evidence>
<keyword evidence="5" id="KW-0479">Metal-binding</keyword>
<feature type="non-terminal residue" evidence="8">
    <location>
        <position position="152"/>
    </location>
</feature>
<keyword evidence="3" id="KW-0408">Iron</keyword>
<dbReference type="Pfam" id="PF00067">
    <property type="entry name" value="p450"/>
    <property type="match status" value="1"/>
</dbReference>
<dbReference type="PRINTS" id="PR00463">
    <property type="entry name" value="EP450I"/>
</dbReference>
<keyword evidence="7" id="KW-0472">Membrane</keyword>